<keyword evidence="5" id="KW-1185">Reference proteome</keyword>
<dbReference type="GO" id="GO:0016787">
    <property type="term" value="F:hydrolase activity"/>
    <property type="evidence" value="ECO:0007669"/>
    <property type="project" value="UniProtKB-KW"/>
</dbReference>
<name>A0A5C8I5V4_9MICO</name>
<proteinExistence type="inferred from homology"/>
<evidence type="ECO:0000256" key="2">
    <source>
        <dbReference type="ARBA" id="ARBA00022801"/>
    </source>
</evidence>
<dbReference type="PANTHER" id="PTHR43695">
    <property type="entry name" value="PUTATIVE (AFU_ORTHOLOGUE AFUA_2G17250)-RELATED"/>
    <property type="match status" value="1"/>
</dbReference>
<evidence type="ECO:0000259" key="3">
    <source>
        <dbReference type="Pfam" id="PF13472"/>
    </source>
</evidence>
<dbReference type="InterPro" id="IPR013830">
    <property type="entry name" value="SGNH_hydro"/>
</dbReference>
<keyword evidence="2" id="KW-0378">Hydrolase</keyword>
<dbReference type="PANTHER" id="PTHR43695:SF1">
    <property type="entry name" value="RHAMNOGALACTURONAN ACETYLESTERASE"/>
    <property type="match status" value="1"/>
</dbReference>
<dbReference type="EMBL" id="VRSX01000001">
    <property type="protein sequence ID" value="TXK14857.1"/>
    <property type="molecule type" value="Genomic_DNA"/>
</dbReference>
<dbReference type="InterPro" id="IPR036514">
    <property type="entry name" value="SGNH_hydro_sf"/>
</dbReference>
<dbReference type="SUPFAM" id="SSF52266">
    <property type="entry name" value="SGNH hydrolase"/>
    <property type="match status" value="1"/>
</dbReference>
<sequence length="225" mass="24244">MTYHLAGDSTVAPMKAGEEPMSGWGHFLAESLGAPVRNLAFGGATTETFLASGSWATLMAEVATGDTVLIQFGHNDQKEPEMLASRGGYTDRLRAMVEEVRARGARAVLCTSCERRWFDDAGRITPTHGDYPNAVRDLAAEIDAPLIDLTVFTTWLYEHLGDAASARLLSHYAPGETAAWPDGLADDTHFRVEGARAIAAFVARALRAIERRDGDQPAKGTLPVS</sequence>
<dbReference type="Gene3D" id="3.40.50.1110">
    <property type="entry name" value="SGNH hydrolase"/>
    <property type="match status" value="1"/>
</dbReference>
<comment type="similarity">
    <text evidence="1">Belongs to the 'GDSL' lipolytic enzyme family.</text>
</comment>
<dbReference type="RefSeq" id="WP_147049701.1">
    <property type="nucleotide sequence ID" value="NZ_BKAH01000003.1"/>
</dbReference>
<dbReference type="Proteomes" id="UP000321949">
    <property type="component" value="Unassembled WGS sequence"/>
</dbReference>
<evidence type="ECO:0000313" key="4">
    <source>
        <dbReference type="EMBL" id="TXK14857.1"/>
    </source>
</evidence>
<gene>
    <name evidence="4" type="ORF">FVP74_00015</name>
</gene>
<dbReference type="InterPro" id="IPR037459">
    <property type="entry name" value="RhgT-like"/>
</dbReference>
<comment type="caution">
    <text evidence="4">The sequence shown here is derived from an EMBL/GenBank/DDBJ whole genome shotgun (WGS) entry which is preliminary data.</text>
</comment>
<feature type="domain" description="SGNH hydrolase-type esterase" evidence="3">
    <location>
        <begin position="7"/>
        <end position="197"/>
    </location>
</feature>
<dbReference type="CDD" id="cd01821">
    <property type="entry name" value="Rhamnogalacturan_acetylesterase_like"/>
    <property type="match status" value="1"/>
</dbReference>
<evidence type="ECO:0000313" key="5">
    <source>
        <dbReference type="Proteomes" id="UP000321949"/>
    </source>
</evidence>
<reference evidence="4 5" key="1">
    <citation type="submission" date="2019-08" db="EMBL/GenBank/DDBJ databases">
        <authorList>
            <person name="Dong K."/>
        </authorList>
    </citation>
    <scope>NUCLEOTIDE SEQUENCE [LARGE SCALE GENOMIC DNA]</scope>
    <source>
        <strain evidence="4 5">K-1</strain>
    </source>
</reference>
<protein>
    <submittedName>
        <fullName evidence="4">Rhamnogalacturonan acetylesterase</fullName>
    </submittedName>
</protein>
<dbReference type="Pfam" id="PF13472">
    <property type="entry name" value="Lipase_GDSL_2"/>
    <property type="match status" value="1"/>
</dbReference>
<accession>A0A5C8I5V4</accession>
<dbReference type="AlphaFoldDB" id="A0A5C8I5V4"/>
<organism evidence="4 5">
    <name type="scientific">Microbacterium saccharophilum</name>
    <dbReference type="NCBI Taxonomy" id="1213358"/>
    <lineage>
        <taxon>Bacteria</taxon>
        <taxon>Bacillati</taxon>
        <taxon>Actinomycetota</taxon>
        <taxon>Actinomycetes</taxon>
        <taxon>Micrococcales</taxon>
        <taxon>Microbacteriaceae</taxon>
        <taxon>Microbacterium</taxon>
    </lineage>
</organism>
<evidence type="ECO:0000256" key="1">
    <source>
        <dbReference type="ARBA" id="ARBA00008668"/>
    </source>
</evidence>
<dbReference type="OrthoDB" id="9802318at2"/>